<organism evidence="2 3">
    <name type="scientific">Fusarium circinatum</name>
    <name type="common">Pitch canker fungus</name>
    <name type="synonym">Gibberella circinata</name>
    <dbReference type="NCBI Taxonomy" id="48490"/>
    <lineage>
        <taxon>Eukaryota</taxon>
        <taxon>Fungi</taxon>
        <taxon>Dikarya</taxon>
        <taxon>Ascomycota</taxon>
        <taxon>Pezizomycotina</taxon>
        <taxon>Sordariomycetes</taxon>
        <taxon>Hypocreomycetidae</taxon>
        <taxon>Hypocreales</taxon>
        <taxon>Nectriaceae</taxon>
        <taxon>Fusarium</taxon>
        <taxon>Fusarium fujikuroi species complex</taxon>
    </lineage>
</organism>
<reference evidence="3" key="1">
    <citation type="journal article" date="2020" name="BMC Genomics">
        <title>Correction to: Identification and distribution of gene clusters required for synthesis of sphingolipid metabolism inhibitors in diverse species of the filamentous fungus Fusarium.</title>
        <authorList>
            <person name="Kim H.S."/>
            <person name="Lohmar J.M."/>
            <person name="Busman M."/>
            <person name="Brown D.W."/>
            <person name="Naumann T.A."/>
            <person name="Divon H.H."/>
            <person name="Lysoe E."/>
            <person name="Uhlig S."/>
            <person name="Proctor R.H."/>
        </authorList>
    </citation>
    <scope>NUCLEOTIDE SEQUENCE [LARGE SCALE GENOMIC DNA]</scope>
    <source>
        <strain evidence="3">NRRL 25331</strain>
    </source>
</reference>
<feature type="region of interest" description="Disordered" evidence="1">
    <location>
        <begin position="1"/>
        <end position="23"/>
    </location>
</feature>
<accession>A0A8H5U4K2</accession>
<reference evidence="2 3" key="2">
    <citation type="submission" date="2020-05" db="EMBL/GenBank/DDBJ databases">
        <title>Identification and distribution of gene clusters putatively required for synthesis of sphingolipid metabolism inhibitors in phylogenetically diverse species of the filamentous fungus Fusarium.</title>
        <authorList>
            <person name="Kim H.-S."/>
            <person name="Busman M."/>
            <person name="Brown D.W."/>
            <person name="Divon H."/>
            <person name="Uhlig S."/>
            <person name="Proctor R.H."/>
        </authorList>
    </citation>
    <scope>NUCLEOTIDE SEQUENCE [LARGE SCALE GENOMIC DNA]</scope>
    <source>
        <strain evidence="2 3">NRRL 25331</strain>
    </source>
</reference>
<keyword evidence="3" id="KW-1185">Reference proteome</keyword>
<comment type="caution">
    <text evidence="2">The sequence shown here is derived from an EMBL/GenBank/DDBJ whole genome shotgun (WGS) entry which is preliminary data.</text>
</comment>
<protein>
    <submittedName>
        <fullName evidence="2">Uncharacterized protein</fullName>
    </submittedName>
</protein>
<dbReference type="EMBL" id="JAAQPE010000205">
    <property type="protein sequence ID" value="KAF5679672.1"/>
    <property type="molecule type" value="Genomic_DNA"/>
</dbReference>
<feature type="compositionally biased region" description="Polar residues" evidence="1">
    <location>
        <begin position="13"/>
        <end position="23"/>
    </location>
</feature>
<feature type="region of interest" description="Disordered" evidence="1">
    <location>
        <begin position="72"/>
        <end position="94"/>
    </location>
</feature>
<evidence type="ECO:0000256" key="1">
    <source>
        <dbReference type="SAM" id="MobiDB-lite"/>
    </source>
</evidence>
<proteinExistence type="predicted"/>
<evidence type="ECO:0000313" key="2">
    <source>
        <dbReference type="EMBL" id="KAF5679672.1"/>
    </source>
</evidence>
<dbReference type="AlphaFoldDB" id="A0A8H5U4K2"/>
<evidence type="ECO:0000313" key="3">
    <source>
        <dbReference type="Proteomes" id="UP000572754"/>
    </source>
</evidence>
<gene>
    <name evidence="2" type="ORF">FCIRC_6050</name>
</gene>
<name>A0A8H5U4K2_FUSCI</name>
<sequence length="137" mass="15352">MLNPLPAYPSRGPEQSSDTSSNELGLNDDFIWLTVHGSAIYRIADPPSGPFFCNHENPVAVSRLSLISLGCRPPSPNGRGPLTPQVSQSPLRRKMKHPRYDLKQDWHQGYHSTTAPSFLWLDVEIGRLQTERAVYDV</sequence>
<dbReference type="Proteomes" id="UP000572754">
    <property type="component" value="Unassembled WGS sequence"/>
</dbReference>